<dbReference type="InterPro" id="IPR000727">
    <property type="entry name" value="T_SNARE_dom"/>
</dbReference>
<dbReference type="GO" id="GO:0005484">
    <property type="term" value="F:SNAP receptor activity"/>
    <property type="evidence" value="ECO:0007669"/>
    <property type="project" value="TreeGrafter"/>
</dbReference>
<dbReference type="EMBL" id="ML121532">
    <property type="protein sequence ID" value="RPB27165.1"/>
    <property type="molecule type" value="Genomic_DNA"/>
</dbReference>
<dbReference type="PANTHER" id="PTHR19305">
    <property type="entry name" value="SYNAPTOSOMAL ASSOCIATED PROTEIN"/>
    <property type="match status" value="1"/>
</dbReference>
<reference evidence="5 6" key="1">
    <citation type="journal article" date="2018" name="Nat. Ecol. Evol.">
        <title>Pezizomycetes genomes reveal the molecular basis of ectomycorrhizal truffle lifestyle.</title>
        <authorList>
            <person name="Murat C."/>
            <person name="Payen T."/>
            <person name="Noel B."/>
            <person name="Kuo A."/>
            <person name="Morin E."/>
            <person name="Chen J."/>
            <person name="Kohler A."/>
            <person name="Krizsan K."/>
            <person name="Balestrini R."/>
            <person name="Da Silva C."/>
            <person name="Montanini B."/>
            <person name="Hainaut M."/>
            <person name="Levati E."/>
            <person name="Barry K.W."/>
            <person name="Belfiori B."/>
            <person name="Cichocki N."/>
            <person name="Clum A."/>
            <person name="Dockter R.B."/>
            <person name="Fauchery L."/>
            <person name="Guy J."/>
            <person name="Iotti M."/>
            <person name="Le Tacon F."/>
            <person name="Lindquist E.A."/>
            <person name="Lipzen A."/>
            <person name="Malagnac F."/>
            <person name="Mello A."/>
            <person name="Molinier V."/>
            <person name="Miyauchi S."/>
            <person name="Poulain J."/>
            <person name="Riccioni C."/>
            <person name="Rubini A."/>
            <person name="Sitrit Y."/>
            <person name="Splivallo R."/>
            <person name="Traeger S."/>
            <person name="Wang M."/>
            <person name="Zifcakova L."/>
            <person name="Wipf D."/>
            <person name="Zambonelli A."/>
            <person name="Paolocci F."/>
            <person name="Nowrousian M."/>
            <person name="Ottonello S."/>
            <person name="Baldrian P."/>
            <person name="Spatafora J.W."/>
            <person name="Henrissat B."/>
            <person name="Nagy L.G."/>
            <person name="Aury J.M."/>
            <person name="Wincker P."/>
            <person name="Grigoriev I.V."/>
            <person name="Bonfante P."/>
            <person name="Martin F.M."/>
        </authorList>
    </citation>
    <scope>NUCLEOTIDE SEQUENCE [LARGE SCALE GENOMIC DNA]</scope>
    <source>
        <strain evidence="5 6">ATCC MYA-4762</strain>
    </source>
</reference>
<name>A0A3N4MCU0_9PEZI</name>
<protein>
    <recommendedName>
        <fullName evidence="4">t-SNARE coiled-coil homology domain-containing protein</fullName>
    </recommendedName>
</protein>
<evidence type="ECO:0000256" key="2">
    <source>
        <dbReference type="SAM" id="Coils"/>
    </source>
</evidence>
<dbReference type="Proteomes" id="UP000267821">
    <property type="component" value="Unassembled WGS sequence"/>
</dbReference>
<evidence type="ECO:0000313" key="5">
    <source>
        <dbReference type="EMBL" id="RPB27165.1"/>
    </source>
</evidence>
<dbReference type="SUPFAM" id="SSF58038">
    <property type="entry name" value="SNARE fusion complex"/>
    <property type="match status" value="2"/>
</dbReference>
<gene>
    <name evidence="5" type="ORF">L211DRAFT_846708</name>
</gene>
<feature type="compositionally biased region" description="Gly residues" evidence="3">
    <location>
        <begin position="199"/>
        <end position="210"/>
    </location>
</feature>
<evidence type="ECO:0000259" key="4">
    <source>
        <dbReference type="SMART" id="SM00397"/>
    </source>
</evidence>
<dbReference type="InParanoid" id="A0A3N4MCU0"/>
<evidence type="ECO:0000256" key="3">
    <source>
        <dbReference type="SAM" id="MobiDB-lite"/>
    </source>
</evidence>
<dbReference type="CDD" id="cd15886">
    <property type="entry name" value="SNARE_SEC9N"/>
    <property type="match status" value="1"/>
</dbReference>
<dbReference type="AlphaFoldDB" id="A0A3N4MCU0"/>
<evidence type="ECO:0000256" key="1">
    <source>
        <dbReference type="ARBA" id="ARBA00009480"/>
    </source>
</evidence>
<dbReference type="SMART" id="SM00397">
    <property type="entry name" value="t_SNARE"/>
    <property type="match status" value="1"/>
</dbReference>
<dbReference type="GO" id="GO:0006887">
    <property type="term" value="P:exocytosis"/>
    <property type="evidence" value="ECO:0007669"/>
    <property type="project" value="TreeGrafter"/>
</dbReference>
<accession>A0A3N4MCU0</accession>
<dbReference type="STRING" id="1051890.A0A3N4MCU0"/>
<feature type="domain" description="T-SNARE coiled-coil homology" evidence="4">
    <location>
        <begin position="234"/>
        <end position="301"/>
    </location>
</feature>
<proteinExistence type="inferred from homology"/>
<feature type="compositionally biased region" description="Gly residues" evidence="3">
    <location>
        <begin position="152"/>
        <end position="169"/>
    </location>
</feature>
<keyword evidence="2" id="KW-0175">Coiled coil</keyword>
<dbReference type="Gene3D" id="1.20.5.110">
    <property type="match status" value="2"/>
</dbReference>
<dbReference type="GO" id="GO:0031201">
    <property type="term" value="C:SNARE complex"/>
    <property type="evidence" value="ECO:0007669"/>
    <property type="project" value="TreeGrafter"/>
</dbReference>
<dbReference type="GO" id="GO:0006906">
    <property type="term" value="P:vesicle fusion"/>
    <property type="evidence" value="ECO:0007669"/>
    <property type="project" value="TreeGrafter"/>
</dbReference>
<feature type="compositionally biased region" description="Gly residues" evidence="3">
    <location>
        <begin position="104"/>
        <end position="113"/>
    </location>
</feature>
<sequence length="452" mass="48522">MLHIWTDQLTAHGNRGTQLVSLYGNSQCYISFVEDGMDLYLKNYADATQAIHKIIPNPASAMRRFGFGKKEKDTPPPQQSQAPAPPPQQKSANPYAQPPPPSGGYSGGYGGGYGDDKKQLQDDDTARGALFGNRGKSPAPSYTSAAPTYSSGGYGGGNQASGGYGGYGGQQPPALNRNDSDPNRAALFGDRARNPPPTGGYGGASTGGYGAPPSSERRKELSPDEGEEEDVDAVKQQIRFTKQESVNSTRRALAAAAAAEETGRNTLARLGTQGEMLTNTKKNLDLANNQNKKAAETTRELQTLNRNMFAVHVSNPFNSSKRAQAKEDQIIEDHRLEMEQRERVRQAGYEGRKNVNDGLGGGRGGYGGGGGARGGYGNSAMSNAERAKYQFEADESDDEKEKEIEHNLDQIGNVVGRLKTLGQAMNKEVDRQIGEIDELNKTIGSHNSLMVD</sequence>
<evidence type="ECO:0000313" key="6">
    <source>
        <dbReference type="Proteomes" id="UP000267821"/>
    </source>
</evidence>
<dbReference type="GO" id="GO:0019905">
    <property type="term" value="F:syntaxin binding"/>
    <property type="evidence" value="ECO:0007669"/>
    <property type="project" value="TreeGrafter"/>
</dbReference>
<feature type="compositionally biased region" description="Basic and acidic residues" evidence="3">
    <location>
        <begin position="114"/>
        <end position="126"/>
    </location>
</feature>
<dbReference type="PANTHER" id="PTHR19305:SF9">
    <property type="entry name" value="SYNAPTOSOMAL-ASSOCIATED PROTEIN 29"/>
    <property type="match status" value="1"/>
</dbReference>
<feature type="region of interest" description="Disordered" evidence="3">
    <location>
        <begin position="67"/>
        <end position="233"/>
    </location>
</feature>
<feature type="coiled-coil region" evidence="2">
    <location>
        <begin position="277"/>
        <end position="307"/>
    </location>
</feature>
<keyword evidence="6" id="KW-1185">Reference proteome</keyword>
<feature type="compositionally biased region" description="Pro residues" evidence="3">
    <location>
        <begin position="75"/>
        <end position="88"/>
    </location>
</feature>
<comment type="similarity">
    <text evidence="1">Belongs to the SNAP-25 family.</text>
</comment>
<organism evidence="5 6">
    <name type="scientific">Terfezia boudieri ATCC MYA-4762</name>
    <dbReference type="NCBI Taxonomy" id="1051890"/>
    <lineage>
        <taxon>Eukaryota</taxon>
        <taxon>Fungi</taxon>
        <taxon>Dikarya</taxon>
        <taxon>Ascomycota</taxon>
        <taxon>Pezizomycotina</taxon>
        <taxon>Pezizomycetes</taxon>
        <taxon>Pezizales</taxon>
        <taxon>Pezizaceae</taxon>
        <taxon>Terfezia</taxon>
    </lineage>
</organism>
<dbReference type="OrthoDB" id="18679at2759"/>
<dbReference type="GO" id="GO:0005886">
    <property type="term" value="C:plasma membrane"/>
    <property type="evidence" value="ECO:0007669"/>
    <property type="project" value="TreeGrafter"/>
</dbReference>